<dbReference type="RefSeq" id="WP_139756412.1">
    <property type="nucleotide sequence ID" value="NZ_CP039852.1"/>
</dbReference>
<dbReference type="InterPro" id="IPR003680">
    <property type="entry name" value="Flavodoxin_fold"/>
</dbReference>
<feature type="binding site" evidence="6">
    <location>
        <position position="10"/>
    </location>
    <ligand>
        <name>FMN</name>
        <dbReference type="ChEBI" id="CHEBI:58210"/>
    </ligand>
</feature>
<dbReference type="GO" id="GO:0016655">
    <property type="term" value="F:oxidoreductase activity, acting on NAD(P)H, quinone or similar compound as acceptor"/>
    <property type="evidence" value="ECO:0007669"/>
    <property type="project" value="InterPro"/>
</dbReference>
<dbReference type="OrthoDB" id="9787136at2"/>
<comment type="function">
    <text evidence="6">Also exhibits azoreductase activity. Catalyzes the reductive cleavage of the azo bond in aromatic azo compounds to the corresponding amines.</text>
</comment>
<dbReference type="GO" id="GO:0010181">
    <property type="term" value="F:FMN binding"/>
    <property type="evidence" value="ECO:0007669"/>
    <property type="project" value="UniProtKB-UniRule"/>
</dbReference>
<dbReference type="SUPFAM" id="SSF52218">
    <property type="entry name" value="Flavoproteins"/>
    <property type="match status" value="1"/>
</dbReference>
<dbReference type="AlphaFoldDB" id="A0A5B7YDJ4"/>
<comment type="function">
    <text evidence="6">Quinone reductase that provides resistance to thiol-specific stress caused by electrophilic quinones.</text>
</comment>
<feature type="binding site" evidence="6">
    <location>
        <begin position="95"/>
        <end position="98"/>
    </location>
    <ligand>
        <name>FMN</name>
        <dbReference type="ChEBI" id="CHEBI:58210"/>
    </ligand>
</feature>
<dbReference type="InterPro" id="IPR023048">
    <property type="entry name" value="NADH:quinone_OxRdtase_FMN_depd"/>
</dbReference>
<proteinExistence type="inferred from homology"/>
<dbReference type="PANTHER" id="PTHR43741">
    <property type="entry name" value="FMN-DEPENDENT NADH-AZOREDUCTASE 1"/>
    <property type="match status" value="1"/>
</dbReference>
<keyword evidence="3 6" id="KW-0560">Oxidoreductase</keyword>
<evidence type="ECO:0000313" key="9">
    <source>
        <dbReference type="Proteomes" id="UP000304912"/>
    </source>
</evidence>
<dbReference type="KEGG" id="salk:FBQ74_09250"/>
<dbReference type="InterPro" id="IPR050104">
    <property type="entry name" value="FMN-dep_NADH:Q_OxRdtase_AzoR1"/>
</dbReference>
<keyword evidence="4 6" id="KW-0520">NAD</keyword>
<reference evidence="8 9" key="1">
    <citation type="submission" date="2019-04" db="EMBL/GenBank/DDBJ databases">
        <title>Salinimonas iocasae sp. nov., a halophilic bacterium isolated from the outer tube casing of tubeworms in Okinawa Trough.</title>
        <authorList>
            <person name="Zhang H."/>
            <person name="Wang H."/>
            <person name="Li C."/>
        </authorList>
    </citation>
    <scope>NUCLEOTIDE SEQUENCE [LARGE SCALE GENOMIC DNA]</scope>
    <source>
        <strain evidence="8 9">KX18D6</strain>
    </source>
</reference>
<accession>A0A5B7YDJ4</accession>
<keyword evidence="1 6" id="KW-0285">Flavoprotein</keyword>
<evidence type="ECO:0000313" key="8">
    <source>
        <dbReference type="EMBL" id="QCZ93668.1"/>
    </source>
</evidence>
<dbReference type="Pfam" id="PF02525">
    <property type="entry name" value="Flavodoxin_2"/>
    <property type="match status" value="1"/>
</dbReference>
<dbReference type="Proteomes" id="UP000304912">
    <property type="component" value="Chromosome"/>
</dbReference>
<comment type="catalytic activity">
    <reaction evidence="6">
        <text>2 a quinone + NADH + H(+) = 2 a 1,4-benzosemiquinone + NAD(+)</text>
        <dbReference type="Rhea" id="RHEA:65952"/>
        <dbReference type="ChEBI" id="CHEBI:15378"/>
        <dbReference type="ChEBI" id="CHEBI:57540"/>
        <dbReference type="ChEBI" id="CHEBI:57945"/>
        <dbReference type="ChEBI" id="CHEBI:132124"/>
        <dbReference type="ChEBI" id="CHEBI:134225"/>
    </reaction>
</comment>
<evidence type="ECO:0000256" key="2">
    <source>
        <dbReference type="ARBA" id="ARBA00022643"/>
    </source>
</evidence>
<protein>
    <recommendedName>
        <fullName evidence="6">FMN dependent NADH:quinone oxidoreductase</fullName>
        <ecNumber evidence="6">1.6.5.-</ecNumber>
    </recommendedName>
    <alternativeName>
        <fullName evidence="6">Azo-dye reductase</fullName>
    </alternativeName>
    <alternativeName>
        <fullName evidence="6">FMN-dependent NADH-azo compound oxidoreductase</fullName>
    </alternativeName>
    <alternativeName>
        <fullName evidence="6">FMN-dependent NADH-azoreductase</fullName>
        <ecNumber evidence="6">1.7.1.17</ecNumber>
    </alternativeName>
</protein>
<comment type="cofactor">
    <cofactor evidence="6">
        <name>FMN</name>
        <dbReference type="ChEBI" id="CHEBI:58210"/>
    </cofactor>
    <text evidence="6">Binds 1 FMN per subunit.</text>
</comment>
<name>A0A5B7YDJ4_9ALTE</name>
<comment type="catalytic activity">
    <reaction evidence="5">
        <text>N,N-dimethyl-1,4-phenylenediamine + anthranilate + 2 NAD(+) = 2-(4-dimethylaminophenyl)diazenylbenzoate + 2 NADH + 2 H(+)</text>
        <dbReference type="Rhea" id="RHEA:55872"/>
        <dbReference type="ChEBI" id="CHEBI:15378"/>
        <dbReference type="ChEBI" id="CHEBI:15783"/>
        <dbReference type="ChEBI" id="CHEBI:16567"/>
        <dbReference type="ChEBI" id="CHEBI:57540"/>
        <dbReference type="ChEBI" id="CHEBI:57945"/>
        <dbReference type="ChEBI" id="CHEBI:71579"/>
        <dbReference type="EC" id="1.7.1.17"/>
    </reaction>
    <physiologicalReaction direction="right-to-left" evidence="5">
        <dbReference type="Rhea" id="RHEA:55874"/>
    </physiologicalReaction>
</comment>
<evidence type="ECO:0000256" key="6">
    <source>
        <dbReference type="HAMAP-Rule" id="MF_01216"/>
    </source>
</evidence>
<dbReference type="GO" id="GO:0009055">
    <property type="term" value="F:electron transfer activity"/>
    <property type="evidence" value="ECO:0007669"/>
    <property type="project" value="UniProtKB-UniRule"/>
</dbReference>
<organism evidence="8 9">
    <name type="scientific">Salinimonas iocasae</name>
    <dbReference type="NCBI Taxonomy" id="2572577"/>
    <lineage>
        <taxon>Bacteria</taxon>
        <taxon>Pseudomonadati</taxon>
        <taxon>Pseudomonadota</taxon>
        <taxon>Gammaproteobacteria</taxon>
        <taxon>Alteromonadales</taxon>
        <taxon>Alteromonadaceae</taxon>
        <taxon>Alteromonas/Salinimonas group</taxon>
        <taxon>Salinimonas</taxon>
    </lineage>
</organism>
<dbReference type="HAMAP" id="MF_01216">
    <property type="entry name" value="Azoreductase_type1"/>
    <property type="match status" value="1"/>
</dbReference>
<evidence type="ECO:0000259" key="7">
    <source>
        <dbReference type="Pfam" id="PF02525"/>
    </source>
</evidence>
<evidence type="ECO:0000256" key="1">
    <source>
        <dbReference type="ARBA" id="ARBA00022630"/>
    </source>
</evidence>
<comment type="caution">
    <text evidence="6">Lacks conserved residue(s) required for the propagation of feature annotation.</text>
</comment>
<gene>
    <name evidence="6" type="primary">azoR</name>
    <name evidence="8" type="ORF">FBQ74_09250</name>
</gene>
<comment type="similarity">
    <text evidence="6">Belongs to the azoreductase type 1 family.</text>
</comment>
<evidence type="ECO:0000256" key="5">
    <source>
        <dbReference type="ARBA" id="ARBA00048542"/>
    </source>
</evidence>
<dbReference type="EC" id="1.6.5.-" evidence="6"/>
<dbReference type="GO" id="GO:0016652">
    <property type="term" value="F:oxidoreductase activity, acting on NAD(P)H as acceptor"/>
    <property type="evidence" value="ECO:0007669"/>
    <property type="project" value="UniProtKB-UniRule"/>
</dbReference>
<dbReference type="EMBL" id="CP039852">
    <property type="protein sequence ID" value="QCZ93668.1"/>
    <property type="molecule type" value="Genomic_DNA"/>
</dbReference>
<evidence type="ECO:0000256" key="4">
    <source>
        <dbReference type="ARBA" id="ARBA00023027"/>
    </source>
</evidence>
<evidence type="ECO:0000256" key="3">
    <source>
        <dbReference type="ARBA" id="ARBA00023002"/>
    </source>
</evidence>
<feature type="domain" description="Flavodoxin-like fold" evidence="7">
    <location>
        <begin position="3"/>
        <end position="196"/>
    </location>
</feature>
<sequence>MSNLLVINSSLNAASGNSSKLTQTYISTLQTSQSVAVTTRNLYASDLGHLDATEMEAWMTEPDARTEKQAELAAISDTLIQEVQDADEIVIGVPMYNFGIPSALKAWIDRIARAGITFRYTENGPQGLLENKQVTILAARGGQYAGTPMDTQTEYLKHFFAFIGITDIRFVYAEGLAMGDEQASKAFETANEKIVELTSVNVD</sequence>
<keyword evidence="9" id="KW-1185">Reference proteome</keyword>
<dbReference type="EC" id="1.7.1.17" evidence="6"/>
<dbReference type="Gene3D" id="3.40.50.360">
    <property type="match status" value="1"/>
</dbReference>
<comment type="subunit">
    <text evidence="6">Homodimer.</text>
</comment>
<dbReference type="InterPro" id="IPR029039">
    <property type="entry name" value="Flavoprotein-like_sf"/>
</dbReference>
<dbReference type="PANTHER" id="PTHR43741:SF2">
    <property type="entry name" value="FMN-DEPENDENT NADH:QUINONE OXIDOREDUCTASE"/>
    <property type="match status" value="1"/>
</dbReference>
<keyword evidence="2 6" id="KW-0288">FMN</keyword>